<dbReference type="PANTHER" id="PTHR43857">
    <property type="entry name" value="BLR7761 PROTEIN"/>
    <property type="match status" value="1"/>
</dbReference>
<evidence type="ECO:0000313" key="2">
    <source>
        <dbReference type="Proteomes" id="UP000663629"/>
    </source>
</evidence>
<dbReference type="EMBL" id="CP070371">
    <property type="protein sequence ID" value="QRZ15118.1"/>
    <property type="molecule type" value="Genomic_DNA"/>
</dbReference>
<keyword evidence="2" id="KW-1185">Reference proteome</keyword>
<dbReference type="Pfam" id="PF01042">
    <property type="entry name" value="Ribonuc_L-PSP"/>
    <property type="match status" value="1"/>
</dbReference>
<dbReference type="Proteomes" id="UP000663629">
    <property type="component" value="Chromosome 2"/>
</dbReference>
<evidence type="ECO:0000313" key="1">
    <source>
        <dbReference type="EMBL" id="QRZ15118.1"/>
    </source>
</evidence>
<dbReference type="InterPro" id="IPR006175">
    <property type="entry name" value="YjgF/YER057c/UK114"/>
</dbReference>
<accession>A0ABX7JP73</accession>
<dbReference type="PANTHER" id="PTHR43857:SF1">
    <property type="entry name" value="YJGH FAMILY PROTEIN"/>
    <property type="match status" value="1"/>
</dbReference>
<sequence length="127" mass="13125">MKNRIFTGAPSETLAGYAKAVIVGTTIHVSGTTGRDPLTNLFPEDAGQQARNALTSIDAALREAGSSLADAVVSRVYVTDPEAAAAVSPVLGEVFADIRPTSTFLICQIPAPGAKVEIEITASRNIA</sequence>
<organism evidence="1 2">
    <name type="scientific">Paracoccus methylovorus</name>
    <dbReference type="NCBI Taxonomy" id="2812658"/>
    <lineage>
        <taxon>Bacteria</taxon>
        <taxon>Pseudomonadati</taxon>
        <taxon>Pseudomonadota</taxon>
        <taxon>Alphaproteobacteria</taxon>
        <taxon>Rhodobacterales</taxon>
        <taxon>Paracoccaceae</taxon>
        <taxon>Paracoccus</taxon>
    </lineage>
</organism>
<name>A0ABX7JP73_9RHOB</name>
<gene>
    <name evidence="1" type="ORF">JWJ88_19455</name>
</gene>
<dbReference type="InterPro" id="IPR035959">
    <property type="entry name" value="RutC-like_sf"/>
</dbReference>
<dbReference type="SUPFAM" id="SSF55298">
    <property type="entry name" value="YjgF-like"/>
    <property type="match status" value="1"/>
</dbReference>
<dbReference type="CDD" id="cd06154">
    <property type="entry name" value="YjgF_YER057c_UK114_like_6"/>
    <property type="match status" value="1"/>
</dbReference>
<reference evidence="1 2" key="1">
    <citation type="submission" date="2021-02" db="EMBL/GenBank/DDBJ databases">
        <title>Paracoccus methylovroum sp.nov., a new methanol and methylamine utilizing methylotrophic denitrifer.</title>
        <authorList>
            <person name="Timsy T."/>
            <person name="Behrendt U."/>
            <person name="Ulrich A."/>
            <person name="Spanner T."/>
            <person name="Foesel B.U."/>
            <person name="Horn M.A."/>
            <person name="Kolb S."/>
        </authorList>
    </citation>
    <scope>NUCLEOTIDE SEQUENCE [LARGE SCALE GENOMIC DNA]</scope>
    <source>
        <strain evidence="1 2">H4-D09</strain>
    </source>
</reference>
<protein>
    <submittedName>
        <fullName evidence="1">RidA family protein</fullName>
    </submittedName>
</protein>
<proteinExistence type="predicted"/>
<dbReference type="Gene3D" id="3.30.1330.40">
    <property type="entry name" value="RutC-like"/>
    <property type="match status" value="1"/>
</dbReference>
<dbReference type="RefSeq" id="WP_205296078.1">
    <property type="nucleotide sequence ID" value="NZ_CP070371.1"/>
</dbReference>